<reference evidence="1 2" key="1">
    <citation type="submission" date="2017-05" db="EMBL/GenBank/DDBJ databases">
        <authorList>
            <person name="Varghese N."/>
            <person name="Submissions S."/>
        </authorList>
    </citation>
    <scope>NUCLEOTIDE SEQUENCE [LARGE SCALE GENOMIC DNA]</scope>
    <source>
        <strain evidence="1 2">DSM 45474</strain>
    </source>
</reference>
<dbReference type="EMBL" id="FXTI01000006">
    <property type="protein sequence ID" value="SMO69756.1"/>
    <property type="molecule type" value="Genomic_DNA"/>
</dbReference>
<dbReference type="AlphaFoldDB" id="A0A521DDN0"/>
<gene>
    <name evidence="1" type="ORF">SAMN06264849_1067</name>
</gene>
<keyword evidence="2" id="KW-1185">Reference proteome</keyword>
<accession>A0A521DDN0</accession>
<evidence type="ECO:0000313" key="1">
    <source>
        <dbReference type="EMBL" id="SMO69756.1"/>
    </source>
</evidence>
<name>A0A521DDN0_9BACL</name>
<proteinExistence type="predicted"/>
<protein>
    <submittedName>
        <fullName evidence="1">Uncharacterized protein</fullName>
    </submittedName>
</protein>
<dbReference type="Proteomes" id="UP000315636">
    <property type="component" value="Unassembled WGS sequence"/>
</dbReference>
<organism evidence="1 2">
    <name type="scientific">Melghirimyces algeriensis</name>
    <dbReference type="NCBI Taxonomy" id="910412"/>
    <lineage>
        <taxon>Bacteria</taxon>
        <taxon>Bacillati</taxon>
        <taxon>Bacillota</taxon>
        <taxon>Bacilli</taxon>
        <taxon>Bacillales</taxon>
        <taxon>Thermoactinomycetaceae</taxon>
        <taxon>Melghirimyces</taxon>
    </lineage>
</organism>
<evidence type="ECO:0000313" key="2">
    <source>
        <dbReference type="Proteomes" id="UP000315636"/>
    </source>
</evidence>
<sequence>MVEHPKIVIKKSKMEWLHDMFVLHENAKAFYRNALLTISWLKFETTLYFTWLSKKFIDSAGTNPT</sequence>